<reference evidence="2" key="1">
    <citation type="journal article" date="2019" name="Sci. Rep.">
        <title>Draft genome of Tanacetum cinerariifolium, the natural source of mosquito coil.</title>
        <authorList>
            <person name="Yamashiro T."/>
            <person name="Shiraishi A."/>
            <person name="Satake H."/>
            <person name="Nakayama K."/>
        </authorList>
    </citation>
    <scope>NUCLEOTIDE SEQUENCE</scope>
</reference>
<name>A0A699UJT1_TANCI</name>
<dbReference type="InterPro" id="IPR000477">
    <property type="entry name" value="RT_dom"/>
</dbReference>
<protein>
    <recommendedName>
        <fullName evidence="1">Reverse transcriptase domain-containing protein</fullName>
    </recommendedName>
</protein>
<dbReference type="PANTHER" id="PTHR33116:SF79">
    <property type="entry name" value="REVERSE TRANSCRIPTASE DOMAIN, ZINC FINGER, CCHC-TYPE-RELATED"/>
    <property type="match status" value="1"/>
</dbReference>
<feature type="domain" description="Reverse transcriptase" evidence="1">
    <location>
        <begin position="1"/>
        <end position="93"/>
    </location>
</feature>
<gene>
    <name evidence="2" type="ORF">Tci_895184</name>
</gene>
<dbReference type="InterPro" id="IPR043502">
    <property type="entry name" value="DNA/RNA_pol_sf"/>
</dbReference>
<accession>A0A699UJT1</accession>
<dbReference type="EMBL" id="BKCJ011343125">
    <property type="protein sequence ID" value="GFD23215.1"/>
    <property type="molecule type" value="Genomic_DNA"/>
</dbReference>
<dbReference type="SUPFAM" id="SSF56672">
    <property type="entry name" value="DNA/RNA polymerases"/>
    <property type="match status" value="1"/>
</dbReference>
<dbReference type="AlphaFoldDB" id="A0A699UJT1"/>
<evidence type="ECO:0000259" key="1">
    <source>
        <dbReference type="PROSITE" id="PS50878"/>
    </source>
</evidence>
<dbReference type="PROSITE" id="PS50878">
    <property type="entry name" value="RT_POL"/>
    <property type="match status" value="1"/>
</dbReference>
<proteinExistence type="predicted"/>
<organism evidence="2">
    <name type="scientific">Tanacetum cinerariifolium</name>
    <name type="common">Dalmatian daisy</name>
    <name type="synonym">Chrysanthemum cinerariifolium</name>
    <dbReference type="NCBI Taxonomy" id="118510"/>
    <lineage>
        <taxon>Eukaryota</taxon>
        <taxon>Viridiplantae</taxon>
        <taxon>Streptophyta</taxon>
        <taxon>Embryophyta</taxon>
        <taxon>Tracheophyta</taxon>
        <taxon>Spermatophyta</taxon>
        <taxon>Magnoliopsida</taxon>
        <taxon>eudicotyledons</taxon>
        <taxon>Gunneridae</taxon>
        <taxon>Pentapetalae</taxon>
        <taxon>asterids</taxon>
        <taxon>campanulids</taxon>
        <taxon>Asterales</taxon>
        <taxon>Asteraceae</taxon>
        <taxon>Asteroideae</taxon>
        <taxon>Anthemideae</taxon>
        <taxon>Anthemidinae</taxon>
        <taxon>Tanacetum</taxon>
    </lineage>
</organism>
<evidence type="ECO:0000313" key="2">
    <source>
        <dbReference type="EMBL" id="GFD23215.1"/>
    </source>
</evidence>
<dbReference type="PANTHER" id="PTHR33116">
    <property type="entry name" value="REVERSE TRANSCRIPTASE ZINC-BINDING DOMAIN-CONTAINING PROTEIN-RELATED-RELATED"/>
    <property type="match status" value="1"/>
</dbReference>
<comment type="caution">
    <text evidence="2">The sequence shown here is derived from an EMBL/GenBank/DDBJ whole genome shotgun (WGS) entry which is preliminary data.</text>
</comment>
<sequence length="179" mass="19844">DVVFKGLLIHDSMVPSHLFYADDVVFVGEWSDDNLANLVRILQCFQLASGLKINMQKSQVLGVGVPSNVVIDGASTIGCNVMNPPFKYLGVTVGDHMSRHSDWSTIIQKIRSRLSTWKAKTLSIEGRLMLQKSVLGAVPLYTMSIYKAPKGVLYEMEMIRNKFSLEPILLSKNQLGCLG</sequence>
<feature type="non-terminal residue" evidence="2">
    <location>
        <position position="1"/>
    </location>
</feature>